<feature type="domain" description="Gfo/Idh/MocA-like oxidoreductase N-terminal" evidence="1">
    <location>
        <begin position="8"/>
        <end position="127"/>
    </location>
</feature>
<dbReference type="AlphaFoldDB" id="A0A5Q0Q748"/>
<sequence length="360" mass="39930">MEKENKKIRVLVVGCGNMGASHAWAYHKMDGFEICGIVSRGKSKEILNEKMGNKYPLYDDFDSALAASQPDAVCISTYPDTHEEYAVKSMEAGAHVFVEKPIASSVKGAEHVQEVALKTGKKLVVGYILRHHPSWIKFVEMSSDLGKPLVMRMNLNQQSDTAMWTLHRNLMASLSPIVDCGVHYIDVMCQMTRSKPTQVYAIGARLTDEIPEDNYNYGNLQIRFEDGSVGWYEAGWGPMVSETAFFVKDVVGPKGSVSIVAKEAGGTGKSGSIEAHTKTESILRHHSALDANEKFALADEWLDLTDEPDHQGLCDREQAYFLKAIQEDIDLRDHMEDAVNSLRIAFAADESVKTGQVVRL</sequence>
<accession>A0A5Q0Q748</accession>
<dbReference type="SUPFAM" id="SSF55347">
    <property type="entry name" value="Glyceraldehyde-3-phosphate dehydrogenase-like, C-terminal domain"/>
    <property type="match status" value="1"/>
</dbReference>
<dbReference type="EMBL" id="CP045652">
    <property type="protein sequence ID" value="QGA24929.1"/>
    <property type="molecule type" value="Genomic_DNA"/>
</dbReference>
<dbReference type="SUPFAM" id="SSF51735">
    <property type="entry name" value="NAD(P)-binding Rossmann-fold domains"/>
    <property type="match status" value="1"/>
</dbReference>
<evidence type="ECO:0000313" key="3">
    <source>
        <dbReference type="EMBL" id="QGA24929.1"/>
    </source>
</evidence>
<name>A0A5Q0Q748_9SPHI</name>
<dbReference type="Proteomes" id="UP000326921">
    <property type="component" value="Chromosome"/>
</dbReference>
<dbReference type="InterPro" id="IPR036291">
    <property type="entry name" value="NAD(P)-bd_dom_sf"/>
</dbReference>
<feature type="domain" description="GFO/IDH/MocA-like oxidoreductase" evidence="2">
    <location>
        <begin position="143"/>
        <end position="238"/>
    </location>
</feature>
<proteinExistence type="predicted"/>
<dbReference type="Pfam" id="PF22725">
    <property type="entry name" value="GFO_IDH_MocA_C3"/>
    <property type="match status" value="1"/>
</dbReference>
<dbReference type="PANTHER" id="PTHR43377:SF1">
    <property type="entry name" value="BILIVERDIN REDUCTASE A"/>
    <property type="match status" value="1"/>
</dbReference>
<keyword evidence="4" id="KW-1185">Reference proteome</keyword>
<organism evidence="3 4">
    <name type="scientific">Sphingobacterium zhuxiongii</name>
    <dbReference type="NCBI Taxonomy" id="2662364"/>
    <lineage>
        <taxon>Bacteria</taxon>
        <taxon>Pseudomonadati</taxon>
        <taxon>Bacteroidota</taxon>
        <taxon>Sphingobacteriia</taxon>
        <taxon>Sphingobacteriales</taxon>
        <taxon>Sphingobacteriaceae</taxon>
        <taxon>Sphingobacterium</taxon>
    </lineage>
</organism>
<dbReference type="KEGG" id="sphe:GFH32_00715"/>
<dbReference type="RefSeq" id="WP_153509251.1">
    <property type="nucleotide sequence ID" value="NZ_CP045652.1"/>
</dbReference>
<evidence type="ECO:0000259" key="2">
    <source>
        <dbReference type="Pfam" id="PF22725"/>
    </source>
</evidence>
<evidence type="ECO:0000259" key="1">
    <source>
        <dbReference type="Pfam" id="PF01408"/>
    </source>
</evidence>
<dbReference type="Pfam" id="PF01408">
    <property type="entry name" value="GFO_IDH_MocA"/>
    <property type="match status" value="1"/>
</dbReference>
<dbReference type="InterPro" id="IPR055170">
    <property type="entry name" value="GFO_IDH_MocA-like_dom"/>
</dbReference>
<gene>
    <name evidence="3" type="ORF">GFH32_00715</name>
</gene>
<dbReference type="InterPro" id="IPR051450">
    <property type="entry name" value="Gfo/Idh/MocA_Oxidoreductases"/>
</dbReference>
<dbReference type="Gene3D" id="3.30.360.10">
    <property type="entry name" value="Dihydrodipicolinate Reductase, domain 2"/>
    <property type="match status" value="1"/>
</dbReference>
<evidence type="ECO:0000313" key="4">
    <source>
        <dbReference type="Proteomes" id="UP000326921"/>
    </source>
</evidence>
<dbReference type="Gene3D" id="3.40.50.720">
    <property type="entry name" value="NAD(P)-binding Rossmann-like Domain"/>
    <property type="match status" value="1"/>
</dbReference>
<dbReference type="InterPro" id="IPR000683">
    <property type="entry name" value="Gfo/Idh/MocA-like_OxRdtase_N"/>
</dbReference>
<protein>
    <submittedName>
        <fullName evidence="3">Gfo/Idh/MocA family oxidoreductase</fullName>
    </submittedName>
</protein>
<dbReference type="PANTHER" id="PTHR43377">
    <property type="entry name" value="BILIVERDIN REDUCTASE A"/>
    <property type="match status" value="1"/>
</dbReference>
<reference evidence="3 4" key="1">
    <citation type="submission" date="2019-10" db="EMBL/GenBank/DDBJ databases">
        <authorList>
            <person name="Dong K."/>
        </authorList>
    </citation>
    <scope>NUCLEOTIDE SEQUENCE [LARGE SCALE GENOMIC DNA]</scope>
    <source>
        <strain evidence="4">dk4302</strain>
    </source>
</reference>
<dbReference type="GO" id="GO:0000166">
    <property type="term" value="F:nucleotide binding"/>
    <property type="evidence" value="ECO:0007669"/>
    <property type="project" value="InterPro"/>
</dbReference>